<dbReference type="AlphaFoldDB" id="Q98EJ6"/>
<dbReference type="HOGENOM" id="CLU_2481147_0_0_5"/>
<proteinExistence type="predicted"/>
<dbReference type="Proteomes" id="UP000000552">
    <property type="component" value="Chromosome"/>
</dbReference>
<name>Q98EJ6_RHILO</name>
<evidence type="ECO:0000313" key="2">
    <source>
        <dbReference type="Proteomes" id="UP000000552"/>
    </source>
</evidence>
<protein>
    <submittedName>
        <fullName evidence="1">Msr4212 protein</fullName>
    </submittedName>
</protein>
<gene>
    <name evidence="1" type="ordered locus">msr4212</name>
</gene>
<dbReference type="EMBL" id="BA000012">
    <property type="protein sequence ID" value="BAB50922.1"/>
    <property type="molecule type" value="Genomic_DNA"/>
</dbReference>
<reference evidence="1 2" key="1">
    <citation type="journal article" date="2000" name="DNA Res.">
        <title>Complete genome structure of the nitrogen-fixing symbiotic bacterium Mesorhizobium loti.</title>
        <authorList>
            <person name="Kaneko T."/>
            <person name="Nakamura Y."/>
            <person name="Sato S."/>
            <person name="Asamizu E."/>
            <person name="Kato T."/>
            <person name="Sasamoto S."/>
            <person name="Watanabe A."/>
            <person name="Idesawa K."/>
            <person name="Ishikawa A."/>
            <person name="Kawashima K."/>
            <person name="Kimura T."/>
            <person name="Kishida Y."/>
            <person name="Kiyokawa C."/>
            <person name="Kohara M."/>
            <person name="Matsumoto M."/>
            <person name="Matsuno A."/>
            <person name="Mochizuki Y."/>
            <person name="Nakayama S."/>
            <person name="Nakazaki N."/>
            <person name="Shimpo S."/>
            <person name="Sugimoto M."/>
            <person name="Takeuchi C."/>
            <person name="Yamada M."/>
            <person name="Tabata S."/>
        </authorList>
    </citation>
    <scope>NUCLEOTIDE SEQUENCE [LARGE SCALE GENOMIC DNA]</scope>
    <source>
        <strain evidence="2">LMG 29417 / CECT 9101 / MAFF 303099</strain>
    </source>
</reference>
<accession>Q98EJ6</accession>
<sequence length="87" mass="9774">MKEQIGGPLYVVTELHGQVSYPDAIFELEGSIRLSLTHAEKGGVDHICFKADLEFLLVRDQNNIVAGYGKAAAWVRAFRMFYPEFVV</sequence>
<evidence type="ECO:0000313" key="1">
    <source>
        <dbReference type="EMBL" id="BAB50922.1"/>
    </source>
</evidence>
<organism evidence="1 2">
    <name type="scientific">Mesorhizobium japonicum (strain LMG 29417 / CECT 9101 / MAFF 303099)</name>
    <name type="common">Mesorhizobium loti (strain MAFF 303099)</name>
    <dbReference type="NCBI Taxonomy" id="266835"/>
    <lineage>
        <taxon>Bacteria</taxon>
        <taxon>Pseudomonadati</taxon>
        <taxon>Pseudomonadota</taxon>
        <taxon>Alphaproteobacteria</taxon>
        <taxon>Hyphomicrobiales</taxon>
        <taxon>Phyllobacteriaceae</taxon>
        <taxon>Mesorhizobium</taxon>
    </lineage>
</organism>
<dbReference type="KEGG" id="mlo:msr4212"/>